<dbReference type="SMART" id="SM00175">
    <property type="entry name" value="RAB"/>
    <property type="match status" value="1"/>
</dbReference>
<evidence type="ECO:0000313" key="3">
    <source>
        <dbReference type="EMBL" id="KAF8820946.1"/>
    </source>
</evidence>
<dbReference type="PANTHER" id="PTHR47978">
    <property type="match status" value="1"/>
</dbReference>
<name>A0ABQ7JAC6_9APIC</name>
<dbReference type="InterPro" id="IPR001806">
    <property type="entry name" value="Small_GTPase"/>
</dbReference>
<proteinExistence type="predicted"/>
<dbReference type="SMART" id="SM00173">
    <property type="entry name" value="RAS"/>
    <property type="match status" value="1"/>
</dbReference>
<dbReference type="NCBIfam" id="TIGR00231">
    <property type="entry name" value="small_GTP"/>
    <property type="match status" value="1"/>
</dbReference>
<dbReference type="Pfam" id="PF00071">
    <property type="entry name" value="Ras"/>
    <property type="match status" value="1"/>
</dbReference>
<accession>A0ABQ7JAC6</accession>
<dbReference type="PRINTS" id="PR00449">
    <property type="entry name" value="RASTRNSFRMNG"/>
</dbReference>
<comment type="caution">
    <text evidence="3">The sequence shown here is derived from an EMBL/GenBank/DDBJ whole genome shotgun (WGS) entry which is preliminary data.</text>
</comment>
<dbReference type="PROSITE" id="PS51419">
    <property type="entry name" value="RAB"/>
    <property type="match status" value="1"/>
</dbReference>
<organism evidence="3 4">
    <name type="scientific">Cardiosporidium cionae</name>
    <dbReference type="NCBI Taxonomy" id="476202"/>
    <lineage>
        <taxon>Eukaryota</taxon>
        <taxon>Sar</taxon>
        <taxon>Alveolata</taxon>
        <taxon>Apicomplexa</taxon>
        <taxon>Aconoidasida</taxon>
        <taxon>Nephromycida</taxon>
        <taxon>Cardiosporidium</taxon>
    </lineage>
</organism>
<gene>
    <name evidence="3" type="ORF">IE077_002625</name>
</gene>
<evidence type="ECO:0000256" key="1">
    <source>
        <dbReference type="ARBA" id="ARBA00022741"/>
    </source>
</evidence>
<dbReference type="SMART" id="SM00176">
    <property type="entry name" value="RAN"/>
    <property type="match status" value="1"/>
</dbReference>
<dbReference type="PROSITE" id="PS51420">
    <property type="entry name" value="RHO"/>
    <property type="match status" value="1"/>
</dbReference>
<feature type="region of interest" description="Disordered" evidence="2">
    <location>
        <begin position="199"/>
        <end position="227"/>
    </location>
</feature>
<dbReference type="CDD" id="cd01860">
    <property type="entry name" value="Rab5_related"/>
    <property type="match status" value="1"/>
</dbReference>
<feature type="region of interest" description="Disordered" evidence="2">
    <location>
        <begin position="1"/>
        <end position="25"/>
    </location>
</feature>
<dbReference type="Proteomes" id="UP000823046">
    <property type="component" value="Unassembled WGS sequence"/>
</dbReference>
<dbReference type="PROSITE" id="PS51421">
    <property type="entry name" value="RAS"/>
    <property type="match status" value="1"/>
</dbReference>
<dbReference type="EMBL" id="JADAQX010000266">
    <property type="protein sequence ID" value="KAF8820946.1"/>
    <property type="molecule type" value="Genomic_DNA"/>
</dbReference>
<dbReference type="Gene3D" id="3.40.50.300">
    <property type="entry name" value="P-loop containing nucleotide triphosphate hydrolases"/>
    <property type="match status" value="1"/>
</dbReference>
<dbReference type="SUPFAM" id="SSF52540">
    <property type="entry name" value="P-loop containing nucleoside triphosphate hydrolases"/>
    <property type="match status" value="1"/>
</dbReference>
<feature type="compositionally biased region" description="Polar residues" evidence="2">
    <location>
        <begin position="215"/>
        <end position="227"/>
    </location>
</feature>
<evidence type="ECO:0000313" key="4">
    <source>
        <dbReference type="Proteomes" id="UP000823046"/>
    </source>
</evidence>
<dbReference type="InterPro" id="IPR005225">
    <property type="entry name" value="Small_GTP-bd"/>
</dbReference>
<reference evidence="3 4" key="1">
    <citation type="journal article" date="2020" name="bioRxiv">
        <title>Metabolic contributions of an alphaproteobacterial endosymbiont in the apicomplexan Cardiosporidium cionae.</title>
        <authorList>
            <person name="Hunter E.S."/>
            <person name="Paight C.J."/>
            <person name="Lane C.E."/>
        </authorList>
    </citation>
    <scope>NUCLEOTIDE SEQUENCE [LARGE SCALE GENOMIC DNA]</scope>
    <source>
        <strain evidence="3">ESH_2018</strain>
    </source>
</reference>
<dbReference type="SMART" id="SM00174">
    <property type="entry name" value="RHO"/>
    <property type="match status" value="1"/>
</dbReference>
<protein>
    <submittedName>
        <fullName evidence="3">Rab 5</fullName>
    </submittedName>
</protein>
<dbReference type="InterPro" id="IPR027417">
    <property type="entry name" value="P-loop_NTPase"/>
</dbReference>
<sequence>MAQSQLSSRFPAGNRNNLSHSTASLSNSTNRETYKFKLVLLGETSVGKSCLVIKFANGEFPESQAATVGAAFLTQSVNLGDSIVKFEIWDTAGQERYRTLAPMYYRNADVAVVVYDITSKFSFDKSKSWISEVYAIQDPNIVIALTGNKDDLEAEREVDPEVAREFARENGILFMETSAKTGHNVTELFEEIARRIPKRKKEEDSQTGFRLNKSLPESSTNGWCACG</sequence>
<keyword evidence="4" id="KW-1185">Reference proteome</keyword>
<keyword evidence="1" id="KW-0547">Nucleotide-binding</keyword>
<evidence type="ECO:0000256" key="2">
    <source>
        <dbReference type="SAM" id="MobiDB-lite"/>
    </source>
</evidence>